<proteinExistence type="predicted"/>
<name>A0AAW2HLY7_9NEOP</name>
<feature type="region of interest" description="Disordered" evidence="1">
    <location>
        <begin position="29"/>
        <end position="48"/>
    </location>
</feature>
<evidence type="ECO:0000313" key="2">
    <source>
        <dbReference type="EMBL" id="KAL0270893.1"/>
    </source>
</evidence>
<accession>A0AAW2HLY7</accession>
<comment type="caution">
    <text evidence="2">The sequence shown here is derived from an EMBL/GenBank/DDBJ whole genome shotgun (WGS) entry which is preliminary data.</text>
</comment>
<dbReference type="EMBL" id="JARGDH010000004">
    <property type="protein sequence ID" value="KAL0270893.1"/>
    <property type="molecule type" value="Genomic_DNA"/>
</dbReference>
<evidence type="ECO:0000256" key="1">
    <source>
        <dbReference type="SAM" id="MobiDB-lite"/>
    </source>
</evidence>
<protein>
    <submittedName>
        <fullName evidence="2">Uncharacterized protein</fullName>
    </submittedName>
</protein>
<sequence length="63" mass="6938">MSAEGRHQVPGDPSGFREERHLLHLLPRESGPQVLPPGTGLQPGNQSLPISVPVRFDVFKEEI</sequence>
<reference evidence="2" key="1">
    <citation type="journal article" date="2024" name="Gigascience">
        <title>Chromosome-level genome of the poultry shaft louse Menopon gallinae provides insight into the host-switching and adaptive evolution of parasitic lice.</title>
        <authorList>
            <person name="Xu Y."/>
            <person name="Ma L."/>
            <person name="Liu S."/>
            <person name="Liang Y."/>
            <person name="Liu Q."/>
            <person name="He Z."/>
            <person name="Tian L."/>
            <person name="Duan Y."/>
            <person name="Cai W."/>
            <person name="Li H."/>
            <person name="Song F."/>
        </authorList>
    </citation>
    <scope>NUCLEOTIDE SEQUENCE</scope>
    <source>
        <strain evidence="2">Cailab_2023a</strain>
    </source>
</reference>
<gene>
    <name evidence="2" type="ORF">PYX00_008166</name>
</gene>
<dbReference type="AlphaFoldDB" id="A0AAW2HLY7"/>
<organism evidence="2">
    <name type="scientific">Menopon gallinae</name>
    <name type="common">poultry shaft louse</name>
    <dbReference type="NCBI Taxonomy" id="328185"/>
    <lineage>
        <taxon>Eukaryota</taxon>
        <taxon>Metazoa</taxon>
        <taxon>Ecdysozoa</taxon>
        <taxon>Arthropoda</taxon>
        <taxon>Hexapoda</taxon>
        <taxon>Insecta</taxon>
        <taxon>Pterygota</taxon>
        <taxon>Neoptera</taxon>
        <taxon>Paraneoptera</taxon>
        <taxon>Psocodea</taxon>
        <taxon>Troctomorpha</taxon>
        <taxon>Phthiraptera</taxon>
        <taxon>Amblycera</taxon>
        <taxon>Menoponidae</taxon>
        <taxon>Menopon</taxon>
    </lineage>
</organism>